<organism evidence="1 2">
    <name type="scientific">Phocaeicola vulgatus</name>
    <name type="common">Bacteroides vulgatus</name>
    <dbReference type="NCBI Taxonomy" id="821"/>
    <lineage>
        <taxon>Bacteria</taxon>
        <taxon>Pseudomonadati</taxon>
        <taxon>Bacteroidota</taxon>
        <taxon>Bacteroidia</taxon>
        <taxon>Bacteroidales</taxon>
        <taxon>Bacteroidaceae</taxon>
        <taxon>Phocaeicola</taxon>
    </lineage>
</organism>
<evidence type="ECO:0000313" key="2">
    <source>
        <dbReference type="Proteomes" id="UP000266497"/>
    </source>
</evidence>
<sequence length="117" mass="13997">MKGFYITYGIFTEDIETFVKDIEIELGIKLIKDEFAENQEVYYLDKSQKNKISCFSIFYGNSLGYYLNKSQKIHPFFLISCNIILNENDKIEYVQKLQNTLKSKKYVRELNFDTDEW</sequence>
<dbReference type="Proteomes" id="UP000266497">
    <property type="component" value="Unassembled WGS sequence"/>
</dbReference>
<dbReference type="AlphaFoldDB" id="A0A395UJ94"/>
<accession>A0A395UJ94</accession>
<proteinExistence type="predicted"/>
<name>A0A395UJ94_PHOVU</name>
<reference evidence="1 2" key="1">
    <citation type="submission" date="2018-08" db="EMBL/GenBank/DDBJ databases">
        <title>A genome reference for cultivated species of the human gut microbiota.</title>
        <authorList>
            <person name="Zou Y."/>
            <person name="Xue W."/>
            <person name="Luo G."/>
        </authorList>
    </citation>
    <scope>NUCLEOTIDE SEQUENCE [LARGE SCALE GENOMIC DNA]</scope>
    <source>
        <strain evidence="1 2">AF25-30LB</strain>
    </source>
</reference>
<dbReference type="EMBL" id="QRUD01000125">
    <property type="protein sequence ID" value="RGR30650.1"/>
    <property type="molecule type" value="Genomic_DNA"/>
</dbReference>
<protein>
    <submittedName>
        <fullName evidence="1">Uncharacterized protein</fullName>
    </submittedName>
</protein>
<comment type="caution">
    <text evidence="1">The sequence shown here is derived from an EMBL/GenBank/DDBJ whole genome shotgun (WGS) entry which is preliminary data.</text>
</comment>
<gene>
    <name evidence="1" type="ORF">DWY53_22705</name>
</gene>
<evidence type="ECO:0000313" key="1">
    <source>
        <dbReference type="EMBL" id="RGR30650.1"/>
    </source>
</evidence>